<evidence type="ECO:0000313" key="2">
    <source>
        <dbReference type="EMBL" id="ARU54508.1"/>
    </source>
</evidence>
<dbReference type="AlphaFoldDB" id="A0A1Y0I1Y5"/>
<reference evidence="2 3" key="1">
    <citation type="submission" date="2017-05" db="EMBL/GenBank/DDBJ databases">
        <title>Genomic insights into alkan degradation activity of Oleiphilus messinensis.</title>
        <authorList>
            <person name="Kozyavkin S.A."/>
            <person name="Slesarev A.I."/>
            <person name="Golyshin P.N."/>
            <person name="Korzhenkov A."/>
            <person name="Golyshina O.N."/>
            <person name="Toshchakov S.V."/>
        </authorList>
    </citation>
    <scope>NUCLEOTIDE SEQUENCE [LARGE SCALE GENOMIC DNA]</scope>
    <source>
        <strain evidence="2 3">ME102</strain>
    </source>
</reference>
<gene>
    <name evidence="2" type="ORF">OLMES_0404</name>
</gene>
<dbReference type="InterPro" id="IPR018638">
    <property type="entry name" value="DUF2061_membrane"/>
</dbReference>
<organism evidence="2 3">
    <name type="scientific">Oleiphilus messinensis</name>
    <dbReference type="NCBI Taxonomy" id="141451"/>
    <lineage>
        <taxon>Bacteria</taxon>
        <taxon>Pseudomonadati</taxon>
        <taxon>Pseudomonadota</taxon>
        <taxon>Gammaproteobacteria</taxon>
        <taxon>Oceanospirillales</taxon>
        <taxon>Oleiphilaceae</taxon>
        <taxon>Oleiphilus</taxon>
    </lineage>
</organism>
<sequence>MHFTIAFTIAWLLTGDIVVGGAIALIEPAVNSVGYLFHEKFWERLRSGGFDGFMNTLTENAALYLWR</sequence>
<dbReference type="Proteomes" id="UP000196027">
    <property type="component" value="Chromosome"/>
</dbReference>
<evidence type="ECO:0000313" key="3">
    <source>
        <dbReference type="Proteomes" id="UP000196027"/>
    </source>
</evidence>
<feature type="domain" description="DUF2061" evidence="1">
    <location>
        <begin position="1"/>
        <end position="43"/>
    </location>
</feature>
<proteinExistence type="predicted"/>
<dbReference type="Pfam" id="PF09834">
    <property type="entry name" value="DUF2061"/>
    <property type="match status" value="1"/>
</dbReference>
<dbReference type="EMBL" id="CP021425">
    <property type="protein sequence ID" value="ARU54508.1"/>
    <property type="molecule type" value="Genomic_DNA"/>
</dbReference>
<dbReference type="KEGG" id="ome:OLMES_0404"/>
<accession>A0A1Y0I1Y5</accession>
<protein>
    <submittedName>
        <fullName evidence="2">Membrane protein</fullName>
    </submittedName>
</protein>
<evidence type="ECO:0000259" key="1">
    <source>
        <dbReference type="Pfam" id="PF09834"/>
    </source>
</evidence>
<name>A0A1Y0I1Y5_9GAMM</name>
<keyword evidence="3" id="KW-1185">Reference proteome</keyword>